<dbReference type="InterPro" id="IPR002035">
    <property type="entry name" value="VWF_A"/>
</dbReference>
<name>A0A9Q0LEH4_ANAIG</name>
<evidence type="ECO:0000259" key="2">
    <source>
        <dbReference type="PROSITE" id="PS51468"/>
    </source>
</evidence>
<comment type="caution">
    <text evidence="3">The sequence shown here is derived from an EMBL/GenBank/DDBJ whole genome shotgun (WGS) entry which is preliminary data.</text>
</comment>
<dbReference type="SUPFAM" id="SSF53300">
    <property type="entry name" value="vWA-like"/>
    <property type="match status" value="1"/>
</dbReference>
<protein>
    <submittedName>
        <fullName evidence="3">von willebrand factor a domain-containing protein 5a</fullName>
    </submittedName>
</protein>
<dbReference type="OMA" id="QCSPMPM"/>
<feature type="domain" description="VWFA" evidence="1">
    <location>
        <begin position="268"/>
        <end position="440"/>
    </location>
</feature>
<evidence type="ECO:0000259" key="1">
    <source>
        <dbReference type="PROSITE" id="PS50234"/>
    </source>
</evidence>
<evidence type="ECO:0000313" key="4">
    <source>
        <dbReference type="Proteomes" id="UP001149090"/>
    </source>
</evidence>
<dbReference type="OrthoDB" id="1729737at2759"/>
<sequence>MSRIGLFNKSNNSQIPLKKVKFQTNIIDFAAKVSVDQVFENEEKFPIETVFVFPLNSNSAIFGFEILINNEKIIGKVKEKEKAQQIYNDSISKGKTAFKLDQETPDIFVTNVGNLAPKQSCTITILYVTTLYENEKNQYGLFLPTSITKCYVPLSDQERAQNLNSQTLQYSTDIGVDIEFSFRIKMSSRIVSITSITHSLPNQINIEKNESNFLFSPQKKEIGKDFLISIQEETPHAPRVISEVDETEEIVSMITMYPQLPKDKLNTELIFLVDRSGSMSGKSIDYVKSTLEQFLQIIPKSSYFNIVGFGSSFVYLFPKSRKYSSESIKEAGDHVSQMSANLGGTELKEPLKSIFENEPPVGFSRQIFLLTDGAVSNTEEIISLVKSESKTTRIFTFGIGHGASKELIENIAKITNANFEMILDHSSIQSQVMKQFERSLQPSITNLNISWEGVSAKHITPYYLPPIFSNQRYLFFAFISNQKEKVEKATVIISGQILDEKVEWKLDFNPQNLQRDSTLHKLAAKSMIKDLEQKSSSFHTKMGKLKKGLRKEAVEQEILRLSLKNQIVSSQTSFVSYVQDPLNLNHFQEMKFVPIEIQSPTQSSPKKNTRKSSFNNFSCFAQRVTRSEFSQKEDFQEDQKNFHKMEKEVHQVLHEIYQEMGKDSPVEIYKRMNEREEQKDVEITEVFKQKILEKHLESLEKIKNENFQIPKIVLNVGSFDIISSSQTQEGNWEISQELCSAVGISQEVIENSNPFISFSLKTWFNILIISLIQVCFPKFIQISKKAEEWLKKEEIQNIDLIIEETKRRIFIRDF</sequence>
<dbReference type="Pfam" id="PF08487">
    <property type="entry name" value="VIT"/>
    <property type="match status" value="1"/>
</dbReference>
<organism evidence="3 4">
    <name type="scientific">Anaeramoeba ignava</name>
    <name type="common">Anaerobic marine amoeba</name>
    <dbReference type="NCBI Taxonomy" id="1746090"/>
    <lineage>
        <taxon>Eukaryota</taxon>
        <taxon>Metamonada</taxon>
        <taxon>Anaeramoebidae</taxon>
        <taxon>Anaeramoeba</taxon>
    </lineage>
</organism>
<dbReference type="InterPro" id="IPR036465">
    <property type="entry name" value="vWFA_dom_sf"/>
</dbReference>
<dbReference type="Pfam" id="PF13768">
    <property type="entry name" value="VWA_3"/>
    <property type="match status" value="1"/>
</dbReference>
<dbReference type="AlphaFoldDB" id="A0A9Q0LEH4"/>
<dbReference type="PROSITE" id="PS51468">
    <property type="entry name" value="VIT"/>
    <property type="match status" value="1"/>
</dbReference>
<feature type="domain" description="VIT" evidence="2">
    <location>
        <begin position="1"/>
        <end position="129"/>
    </location>
</feature>
<dbReference type="PROSITE" id="PS50234">
    <property type="entry name" value="VWFA"/>
    <property type="match status" value="1"/>
</dbReference>
<dbReference type="PANTHER" id="PTHR45737">
    <property type="entry name" value="VON WILLEBRAND FACTOR A DOMAIN-CONTAINING PROTEIN 5A"/>
    <property type="match status" value="1"/>
</dbReference>
<dbReference type="Gene3D" id="3.40.50.410">
    <property type="entry name" value="von Willebrand factor, type A domain"/>
    <property type="match status" value="1"/>
</dbReference>
<accession>A0A9Q0LEH4</accession>
<proteinExistence type="predicted"/>
<gene>
    <name evidence="3" type="ORF">M0811_11393</name>
</gene>
<dbReference type="SMART" id="SM00609">
    <property type="entry name" value="VIT"/>
    <property type="match status" value="1"/>
</dbReference>
<dbReference type="PANTHER" id="PTHR45737:SF6">
    <property type="entry name" value="VON WILLEBRAND FACTOR A DOMAIN-CONTAINING PROTEIN 5A"/>
    <property type="match status" value="1"/>
</dbReference>
<reference evidence="3" key="1">
    <citation type="submission" date="2022-10" db="EMBL/GenBank/DDBJ databases">
        <title>Novel sulphate-reducing endosymbionts in the free-living metamonad Anaeramoeba.</title>
        <authorList>
            <person name="Jerlstrom-Hultqvist J."/>
            <person name="Cepicka I."/>
            <person name="Gallot-Lavallee L."/>
            <person name="Salas-Leiva D."/>
            <person name="Curtis B.A."/>
            <person name="Zahonova K."/>
            <person name="Pipaliya S."/>
            <person name="Dacks J."/>
            <person name="Roger A.J."/>
        </authorList>
    </citation>
    <scope>NUCLEOTIDE SEQUENCE</scope>
    <source>
        <strain evidence="3">BMAN</strain>
    </source>
</reference>
<dbReference type="EMBL" id="JAPDFW010000100">
    <property type="protein sequence ID" value="KAJ5070028.1"/>
    <property type="molecule type" value="Genomic_DNA"/>
</dbReference>
<dbReference type="Proteomes" id="UP001149090">
    <property type="component" value="Unassembled WGS sequence"/>
</dbReference>
<keyword evidence="4" id="KW-1185">Reference proteome</keyword>
<dbReference type="SMART" id="SM00327">
    <property type="entry name" value="VWA"/>
    <property type="match status" value="1"/>
</dbReference>
<evidence type="ECO:0000313" key="3">
    <source>
        <dbReference type="EMBL" id="KAJ5070028.1"/>
    </source>
</evidence>
<dbReference type="InterPro" id="IPR013694">
    <property type="entry name" value="VIT"/>
</dbReference>